<proteinExistence type="predicted"/>
<dbReference type="InterPro" id="IPR002798">
    <property type="entry name" value="SpoIIM-like"/>
</dbReference>
<dbReference type="PANTHER" id="PTHR35337">
    <property type="entry name" value="SLR1478 PROTEIN"/>
    <property type="match status" value="1"/>
</dbReference>
<dbReference type="OrthoDB" id="7699993at2"/>
<sequence length="334" mass="37110">MKGDMLKSYRFREEREADWRKLDLILTRAENSGVKALSDAEMTALPQLYRQAVSSLSVARSISLDQNVVTYLESLCTRAYFFVYGARTSIGERIMDFLRRGWPEAVRGAVWPTLLSFLCLAAGIGLAFILCLQDMEWFWTFNGENFFDGRNPDATVEYLRSTIYTNEGENGQSELAAFSSFLFNHNAQISLFAFALGFAFGIPTAWLLVYNGVSLGSMYAVFWQKGLGYEFTGWLLIHGVTELFAIILAGAAGFVIGGAVAFPGQKTRIASARASGQKAATMAMGCVVMLVIAALLEGFGRQMINSDVLRYAIALTSLVLWCAYFYLPRTERQV</sequence>
<evidence type="ECO:0008006" key="4">
    <source>
        <dbReference type="Google" id="ProtNLM"/>
    </source>
</evidence>
<feature type="transmembrane region" description="Helical" evidence="1">
    <location>
        <begin position="189"/>
        <end position="210"/>
    </location>
</feature>
<comment type="caution">
    <text evidence="2">The sequence shown here is derived from an EMBL/GenBank/DDBJ whole genome shotgun (WGS) entry which is preliminary data.</text>
</comment>
<evidence type="ECO:0000313" key="2">
    <source>
        <dbReference type="EMBL" id="KCZ94448.1"/>
    </source>
</evidence>
<reference evidence="2 3" key="1">
    <citation type="journal article" date="2014" name="Antonie Van Leeuwenhoek">
        <title>Hyphomonas beringensis sp. nov. and Hyphomonas chukchiensis sp. nov., isolated from surface seawater of the Bering Sea and Chukchi Sea.</title>
        <authorList>
            <person name="Li C."/>
            <person name="Lai Q."/>
            <person name="Li G."/>
            <person name="Dong C."/>
            <person name="Wang J."/>
            <person name="Liao Y."/>
            <person name="Shao Z."/>
        </authorList>
    </citation>
    <scope>NUCLEOTIDE SEQUENCE [LARGE SCALE GENOMIC DNA]</scope>
    <source>
        <strain evidence="2 3">MHS-2</strain>
    </source>
</reference>
<evidence type="ECO:0000313" key="3">
    <source>
        <dbReference type="Proteomes" id="UP000025171"/>
    </source>
</evidence>
<keyword evidence="1" id="KW-0472">Membrane</keyword>
<dbReference type="EMBL" id="ARYK01000001">
    <property type="protein sequence ID" value="KCZ94448.1"/>
    <property type="molecule type" value="Genomic_DNA"/>
</dbReference>
<dbReference type="PANTHER" id="PTHR35337:SF1">
    <property type="entry name" value="SLR1478 PROTEIN"/>
    <property type="match status" value="1"/>
</dbReference>
<dbReference type="AlphaFoldDB" id="A0A059FVH2"/>
<keyword evidence="1" id="KW-1133">Transmembrane helix</keyword>
<feature type="transmembrane region" description="Helical" evidence="1">
    <location>
        <begin position="308"/>
        <end position="327"/>
    </location>
</feature>
<dbReference type="PATRIC" id="fig|1280950.3.peg.754"/>
<feature type="transmembrane region" description="Helical" evidence="1">
    <location>
        <begin position="109"/>
        <end position="130"/>
    </location>
</feature>
<protein>
    <recommendedName>
        <fullName evidence="4">Stage II sporulation protein M</fullName>
    </recommendedName>
</protein>
<dbReference type="eggNOG" id="COG1300">
    <property type="taxonomic scope" value="Bacteria"/>
</dbReference>
<evidence type="ECO:0000256" key="1">
    <source>
        <dbReference type="SAM" id="Phobius"/>
    </source>
</evidence>
<name>A0A059FVH2_9PROT</name>
<feature type="transmembrane region" description="Helical" evidence="1">
    <location>
        <begin position="279"/>
        <end position="296"/>
    </location>
</feature>
<dbReference type="Pfam" id="PF01944">
    <property type="entry name" value="SpoIIM"/>
    <property type="match status" value="1"/>
</dbReference>
<accession>A0A059FVH2</accession>
<organism evidence="2 3">
    <name type="scientific">Hyphomonas johnsonii MHS-2</name>
    <dbReference type="NCBI Taxonomy" id="1280950"/>
    <lineage>
        <taxon>Bacteria</taxon>
        <taxon>Pseudomonadati</taxon>
        <taxon>Pseudomonadota</taxon>
        <taxon>Alphaproteobacteria</taxon>
        <taxon>Hyphomonadales</taxon>
        <taxon>Hyphomonadaceae</taxon>
        <taxon>Hyphomonas</taxon>
    </lineage>
</organism>
<keyword evidence="3" id="KW-1185">Reference proteome</keyword>
<gene>
    <name evidence="2" type="ORF">HJO_03700</name>
</gene>
<feature type="transmembrane region" description="Helical" evidence="1">
    <location>
        <begin position="231"/>
        <end position="259"/>
    </location>
</feature>
<dbReference type="Proteomes" id="UP000025171">
    <property type="component" value="Unassembled WGS sequence"/>
</dbReference>
<keyword evidence="1" id="KW-0812">Transmembrane</keyword>
<dbReference type="STRING" id="1280950.HJO_03700"/>